<sequence length="215" mass="23818">MSVHSQGYPAIIYSILPAMAEDYQSKKERWKRLRQNFPTPLQNIALSSVDAIASLQQTALLLLAEINDQIESLPKAILLLDIFPDIDKESLLGLVNAKGEISWQAIKSPAAEKRPVLQKPAQAFTEDILSLADHLQSFYAKMPRTAAESLASSNAMKDALNVVMAVRIARESTASDFVTLCLYGLFKESEKLLAEDIKANPSFLNAARQSDLWDQ</sequence>
<comment type="caution">
    <text evidence="1">The sequence shown here is derived from an EMBL/GenBank/DDBJ whole genome shotgun (WGS) entry which is preliminary data.</text>
</comment>
<accession>A0A8J6TGX3</accession>
<dbReference type="AlphaFoldDB" id="A0A8J6TGX3"/>
<dbReference type="Proteomes" id="UP000614469">
    <property type="component" value="Unassembled WGS sequence"/>
</dbReference>
<reference evidence="1 2" key="1">
    <citation type="submission" date="2020-08" db="EMBL/GenBank/DDBJ databases">
        <title>Bridging the membrane lipid divide: bacteria of the FCB group superphylum have the potential to synthesize archaeal ether lipids.</title>
        <authorList>
            <person name="Villanueva L."/>
            <person name="Von Meijenfeldt F.A.B."/>
            <person name="Westbye A.B."/>
            <person name="Yadav S."/>
            <person name="Hopmans E.C."/>
            <person name="Dutilh B.E."/>
            <person name="Sinninghe Damste J.S."/>
        </authorList>
    </citation>
    <scope>NUCLEOTIDE SEQUENCE [LARGE SCALE GENOMIC DNA]</scope>
    <source>
        <strain evidence="1">NIOZ-UU36</strain>
    </source>
</reference>
<gene>
    <name evidence="1" type="ORF">H8E29_00180</name>
</gene>
<dbReference type="EMBL" id="JACNJN010000012">
    <property type="protein sequence ID" value="MBC8333659.1"/>
    <property type="molecule type" value="Genomic_DNA"/>
</dbReference>
<protein>
    <submittedName>
        <fullName evidence="1">Uncharacterized protein</fullName>
    </submittedName>
</protein>
<organism evidence="1 2">
    <name type="scientific">Candidatus Desulfolinea nitratireducens</name>
    <dbReference type="NCBI Taxonomy" id="2841698"/>
    <lineage>
        <taxon>Bacteria</taxon>
        <taxon>Bacillati</taxon>
        <taxon>Chloroflexota</taxon>
        <taxon>Anaerolineae</taxon>
        <taxon>Anaerolineales</taxon>
        <taxon>Anaerolineales incertae sedis</taxon>
        <taxon>Candidatus Desulfolinea</taxon>
    </lineage>
</organism>
<proteinExistence type="predicted"/>
<evidence type="ECO:0000313" key="1">
    <source>
        <dbReference type="EMBL" id="MBC8333659.1"/>
    </source>
</evidence>
<name>A0A8J6TGX3_9CHLR</name>
<evidence type="ECO:0000313" key="2">
    <source>
        <dbReference type="Proteomes" id="UP000614469"/>
    </source>
</evidence>